<gene>
    <name evidence="1" type="ORF">Cgig2_011058</name>
</gene>
<evidence type="ECO:0000313" key="1">
    <source>
        <dbReference type="EMBL" id="KAJ8422856.1"/>
    </source>
</evidence>
<comment type="caution">
    <text evidence="1">The sequence shown here is derived from an EMBL/GenBank/DDBJ whole genome shotgun (WGS) entry which is preliminary data.</text>
</comment>
<reference evidence="1" key="1">
    <citation type="submission" date="2022-04" db="EMBL/GenBank/DDBJ databases">
        <title>Carnegiea gigantea Genome sequencing and assembly v2.</title>
        <authorList>
            <person name="Copetti D."/>
            <person name="Sanderson M.J."/>
            <person name="Burquez A."/>
            <person name="Wojciechowski M.F."/>
        </authorList>
    </citation>
    <scope>NUCLEOTIDE SEQUENCE</scope>
    <source>
        <strain evidence="1">SGP5-SGP5p</strain>
        <tissue evidence="1">Aerial part</tissue>
    </source>
</reference>
<keyword evidence="2" id="KW-1185">Reference proteome</keyword>
<accession>A0A9Q1JJV5</accession>
<sequence>MCRGLITFTIRGRDLTIKGSGLFIPKTVVTGCMRYEIHQLKISTLSPSLTVVLDALNAFLEVALVFEIIRGQGHQEFPKEFYTILIPVLVALLLSLGHPLISCNGLSLYLDKGFIYSVFSASQASFSFSAFPSSACHQSSLVEGYWNSAGRKFAFLRPRQKVLTSRPLMPMQGPGKQRSMIS</sequence>
<proteinExistence type="predicted"/>
<name>A0A9Q1JJV5_9CARY</name>
<dbReference type="EMBL" id="JAKOGI010002129">
    <property type="protein sequence ID" value="KAJ8422856.1"/>
    <property type="molecule type" value="Genomic_DNA"/>
</dbReference>
<protein>
    <submittedName>
        <fullName evidence="1">Uncharacterized protein</fullName>
    </submittedName>
</protein>
<dbReference type="Proteomes" id="UP001153076">
    <property type="component" value="Unassembled WGS sequence"/>
</dbReference>
<organism evidence="1 2">
    <name type="scientific">Carnegiea gigantea</name>
    <dbReference type="NCBI Taxonomy" id="171969"/>
    <lineage>
        <taxon>Eukaryota</taxon>
        <taxon>Viridiplantae</taxon>
        <taxon>Streptophyta</taxon>
        <taxon>Embryophyta</taxon>
        <taxon>Tracheophyta</taxon>
        <taxon>Spermatophyta</taxon>
        <taxon>Magnoliopsida</taxon>
        <taxon>eudicotyledons</taxon>
        <taxon>Gunneridae</taxon>
        <taxon>Pentapetalae</taxon>
        <taxon>Caryophyllales</taxon>
        <taxon>Cactineae</taxon>
        <taxon>Cactaceae</taxon>
        <taxon>Cactoideae</taxon>
        <taxon>Echinocereeae</taxon>
        <taxon>Carnegiea</taxon>
    </lineage>
</organism>
<evidence type="ECO:0000313" key="2">
    <source>
        <dbReference type="Proteomes" id="UP001153076"/>
    </source>
</evidence>
<dbReference type="AlphaFoldDB" id="A0A9Q1JJV5"/>